<dbReference type="CDD" id="cd06557">
    <property type="entry name" value="KPHMT-like"/>
    <property type="match status" value="1"/>
</dbReference>
<reference evidence="11 12" key="1">
    <citation type="journal article" date="2016" name="Nat. Commun.">
        <title>Thousands of microbial genomes shed light on interconnected biogeochemical processes in an aquifer system.</title>
        <authorList>
            <person name="Anantharaman K."/>
            <person name="Brown C.T."/>
            <person name="Hug L.A."/>
            <person name="Sharon I."/>
            <person name="Castelle C.J."/>
            <person name="Probst A.J."/>
            <person name="Thomas B.C."/>
            <person name="Singh A."/>
            <person name="Wilkins M.J."/>
            <person name="Karaoz U."/>
            <person name="Brodie E.L."/>
            <person name="Williams K.H."/>
            <person name="Hubbard S.S."/>
            <person name="Banfield J.F."/>
        </authorList>
    </citation>
    <scope>NUCLEOTIDE SEQUENCE [LARGE SCALE GENOMIC DNA]</scope>
</reference>
<comment type="pathway">
    <text evidence="1 7">Cofactor biosynthesis; (R)-pantothenate biosynthesis; (R)-pantoate from 3-methyl-2-oxobutanoate: step 1/2.</text>
</comment>
<keyword evidence="7 10" id="KW-0460">Magnesium</keyword>
<comment type="cofactor">
    <cofactor evidence="7 10">
        <name>Mg(2+)</name>
        <dbReference type="ChEBI" id="CHEBI:18420"/>
    </cofactor>
    <text evidence="7 10">Binds 1 Mg(2+) ion per subunit.</text>
</comment>
<dbReference type="InterPro" id="IPR015813">
    <property type="entry name" value="Pyrv/PenolPyrv_kinase-like_dom"/>
</dbReference>
<dbReference type="HAMAP" id="MF_00156">
    <property type="entry name" value="PanB"/>
    <property type="match status" value="1"/>
</dbReference>
<dbReference type="GO" id="GO:0003864">
    <property type="term" value="F:3-methyl-2-oxobutanoate hydroxymethyltransferase activity"/>
    <property type="evidence" value="ECO:0007669"/>
    <property type="project" value="UniProtKB-UniRule"/>
</dbReference>
<protein>
    <recommendedName>
        <fullName evidence="7">3-methyl-2-oxobutanoate hydroxymethyltransferase</fullName>
        <ecNumber evidence="7">2.1.2.11</ecNumber>
    </recommendedName>
    <alternativeName>
        <fullName evidence="7">Ketopantoate hydroxymethyltransferase</fullName>
        <shortName evidence="7">KPHMT</shortName>
    </alternativeName>
</protein>
<dbReference type="SUPFAM" id="SSF51621">
    <property type="entry name" value="Phosphoenolpyruvate/pyruvate domain"/>
    <property type="match status" value="1"/>
</dbReference>
<keyword evidence="4 7" id="KW-0566">Pantothenate biosynthesis</keyword>
<dbReference type="NCBIfam" id="TIGR00222">
    <property type="entry name" value="panB"/>
    <property type="match status" value="1"/>
</dbReference>
<dbReference type="GO" id="GO:0005737">
    <property type="term" value="C:cytoplasm"/>
    <property type="evidence" value="ECO:0007669"/>
    <property type="project" value="UniProtKB-SubCell"/>
</dbReference>
<dbReference type="NCBIfam" id="NF001452">
    <property type="entry name" value="PRK00311.1"/>
    <property type="match status" value="1"/>
</dbReference>
<dbReference type="EMBL" id="MGES01000031">
    <property type="protein sequence ID" value="OGL88712.1"/>
    <property type="molecule type" value="Genomic_DNA"/>
</dbReference>
<evidence type="ECO:0000256" key="8">
    <source>
        <dbReference type="PIRSR" id="PIRSR000388-1"/>
    </source>
</evidence>
<evidence type="ECO:0000256" key="10">
    <source>
        <dbReference type="PIRSR" id="PIRSR000388-3"/>
    </source>
</evidence>
<feature type="binding site" evidence="7 10">
    <location>
        <position position="122"/>
    </location>
    <ligand>
        <name>Mg(2+)</name>
        <dbReference type="ChEBI" id="CHEBI:18420"/>
    </ligand>
</feature>
<evidence type="ECO:0000256" key="5">
    <source>
        <dbReference type="ARBA" id="ARBA00022679"/>
    </source>
</evidence>
<feature type="active site" description="Proton acceptor" evidence="7 8">
    <location>
        <position position="189"/>
    </location>
</feature>
<evidence type="ECO:0000313" key="11">
    <source>
        <dbReference type="EMBL" id="OGL88712.1"/>
    </source>
</evidence>
<feature type="binding site" evidence="7 10">
    <location>
        <position position="90"/>
    </location>
    <ligand>
        <name>Mg(2+)</name>
        <dbReference type="ChEBI" id="CHEBI:18420"/>
    </ligand>
</feature>
<keyword evidence="5 7" id="KW-0808">Transferase</keyword>
<dbReference type="GO" id="GO:0015940">
    <property type="term" value="P:pantothenate biosynthetic process"/>
    <property type="evidence" value="ECO:0007669"/>
    <property type="project" value="UniProtKB-UniRule"/>
</dbReference>
<evidence type="ECO:0000256" key="9">
    <source>
        <dbReference type="PIRSR" id="PIRSR000388-2"/>
    </source>
</evidence>
<dbReference type="PANTHER" id="PTHR20881">
    <property type="entry name" value="3-METHYL-2-OXOBUTANOATE HYDROXYMETHYLTRANSFERASE"/>
    <property type="match status" value="1"/>
</dbReference>
<feature type="binding site" evidence="7 9">
    <location>
        <position position="120"/>
    </location>
    <ligand>
        <name>3-methyl-2-oxobutanoate</name>
        <dbReference type="ChEBI" id="CHEBI:11851"/>
    </ligand>
</feature>
<dbReference type="PIRSF" id="PIRSF000388">
    <property type="entry name" value="Pantoate_hydroxy_MeTrfase"/>
    <property type="match status" value="1"/>
</dbReference>
<evidence type="ECO:0000256" key="7">
    <source>
        <dbReference type="HAMAP-Rule" id="MF_00156"/>
    </source>
</evidence>
<gene>
    <name evidence="7" type="primary">panB</name>
    <name evidence="11" type="ORF">A3H75_00530</name>
</gene>
<dbReference type="FunFam" id="3.20.20.60:FF:000003">
    <property type="entry name" value="3-methyl-2-oxobutanoate hydroxymethyltransferase"/>
    <property type="match status" value="1"/>
</dbReference>
<evidence type="ECO:0000256" key="1">
    <source>
        <dbReference type="ARBA" id="ARBA00005033"/>
    </source>
</evidence>
<name>A0A1F7VDS6_9BACT</name>
<evidence type="ECO:0000313" key="12">
    <source>
        <dbReference type="Proteomes" id="UP000176678"/>
    </source>
</evidence>
<dbReference type="GO" id="GO:0000287">
    <property type="term" value="F:magnesium ion binding"/>
    <property type="evidence" value="ECO:0007669"/>
    <property type="project" value="TreeGrafter"/>
</dbReference>
<evidence type="ECO:0000256" key="4">
    <source>
        <dbReference type="ARBA" id="ARBA00022655"/>
    </source>
</evidence>
<comment type="function">
    <text evidence="6 7">Catalyzes the reversible reaction in which hydroxymethyl group from 5,10-methylenetetrahydrofolate is transferred onto alpha-ketoisovalerate to form ketopantoate.</text>
</comment>
<organism evidence="11 12">
    <name type="scientific">Candidatus Uhrbacteria bacterium RIFCSPLOWO2_02_FULL_51_9</name>
    <dbReference type="NCBI Taxonomy" id="1802410"/>
    <lineage>
        <taxon>Bacteria</taxon>
        <taxon>Candidatus Uhriibacteriota</taxon>
    </lineage>
</organism>
<comment type="catalytic activity">
    <reaction evidence="7">
        <text>(6R)-5,10-methylene-5,6,7,8-tetrahydrofolate + 3-methyl-2-oxobutanoate + H2O = 2-dehydropantoate + (6S)-5,6,7,8-tetrahydrofolate</text>
        <dbReference type="Rhea" id="RHEA:11824"/>
        <dbReference type="ChEBI" id="CHEBI:11561"/>
        <dbReference type="ChEBI" id="CHEBI:11851"/>
        <dbReference type="ChEBI" id="CHEBI:15377"/>
        <dbReference type="ChEBI" id="CHEBI:15636"/>
        <dbReference type="ChEBI" id="CHEBI:57453"/>
        <dbReference type="EC" id="2.1.2.11"/>
    </reaction>
</comment>
<dbReference type="EC" id="2.1.2.11" evidence="7"/>
<dbReference type="STRING" id="1802410.A3H75_00530"/>
<comment type="similarity">
    <text evidence="2 7">Belongs to the PanB family.</text>
</comment>
<comment type="caution">
    <text evidence="11">The sequence shown here is derived from an EMBL/GenBank/DDBJ whole genome shotgun (WGS) entry which is preliminary data.</text>
</comment>
<dbReference type="GO" id="GO:0032259">
    <property type="term" value="P:methylation"/>
    <property type="evidence" value="ECO:0007669"/>
    <property type="project" value="UniProtKB-KW"/>
</dbReference>
<dbReference type="PANTHER" id="PTHR20881:SF0">
    <property type="entry name" value="3-METHYL-2-OXOBUTANOATE HYDROXYMETHYLTRANSFERASE"/>
    <property type="match status" value="1"/>
</dbReference>
<dbReference type="Pfam" id="PF02548">
    <property type="entry name" value="Pantoate_transf"/>
    <property type="match status" value="1"/>
</dbReference>
<dbReference type="GO" id="GO:0008168">
    <property type="term" value="F:methyltransferase activity"/>
    <property type="evidence" value="ECO:0007669"/>
    <property type="project" value="UniProtKB-KW"/>
</dbReference>
<proteinExistence type="inferred from homology"/>
<dbReference type="UniPathway" id="UPA00028">
    <property type="reaction ID" value="UER00003"/>
</dbReference>
<dbReference type="InterPro" id="IPR040442">
    <property type="entry name" value="Pyrv_kinase-like_dom_sf"/>
</dbReference>
<dbReference type="InterPro" id="IPR003700">
    <property type="entry name" value="Pantoate_hydroxy_MeTrfase"/>
</dbReference>
<feature type="binding site" evidence="7 10">
    <location>
        <position position="50"/>
    </location>
    <ligand>
        <name>Mg(2+)</name>
        <dbReference type="ChEBI" id="CHEBI:18420"/>
    </ligand>
</feature>
<feature type="binding site" evidence="7 9">
    <location>
        <begin position="50"/>
        <end position="51"/>
    </location>
    <ligand>
        <name>3-methyl-2-oxobutanoate</name>
        <dbReference type="ChEBI" id="CHEBI:11851"/>
    </ligand>
</feature>
<accession>A0A1F7VDS6</accession>
<keyword evidence="7" id="KW-0963">Cytoplasm</keyword>
<dbReference type="AlphaFoldDB" id="A0A1F7VDS6"/>
<comment type="subunit">
    <text evidence="3 7">Homodecamer; pentamer of dimers.</text>
</comment>
<comment type="subcellular location">
    <subcellularLocation>
        <location evidence="7">Cytoplasm</location>
    </subcellularLocation>
</comment>
<evidence type="ECO:0000256" key="3">
    <source>
        <dbReference type="ARBA" id="ARBA00011424"/>
    </source>
</evidence>
<evidence type="ECO:0000256" key="6">
    <source>
        <dbReference type="ARBA" id="ARBA00056497"/>
    </source>
</evidence>
<sequence>MPTEERKKINLLTLLDKKKKGEKVVYITAYDYPLALLANRAGVDMILVGDSLGMTTLGYETTIPVTMDEMISHSKAVVRAAGKGAFIVGDMPFMSYQPSDETAIRNAGRFIQEAGCDAVKCEGGRRVASRVRAMVDAGLVVMGHLGLTPQNMAQLGGYRVQGKTKESYDALLEDALALQDAGAQMLLLEAMPAESAGMIASRLTIPVYGIGAGDQVDGQLVIIHDILGLFEQFKPKFIRRYCEAGQLISLALRAYVEDVRTGAFPKPEHFYEIKPEEAEKIVKRI</sequence>
<keyword evidence="11" id="KW-0489">Methyltransferase</keyword>
<evidence type="ECO:0000256" key="2">
    <source>
        <dbReference type="ARBA" id="ARBA00008676"/>
    </source>
</evidence>
<dbReference type="Proteomes" id="UP000176678">
    <property type="component" value="Unassembled WGS sequence"/>
</dbReference>
<feature type="binding site" evidence="7 9">
    <location>
        <position position="90"/>
    </location>
    <ligand>
        <name>3-methyl-2-oxobutanoate</name>
        <dbReference type="ChEBI" id="CHEBI:11851"/>
    </ligand>
</feature>
<keyword evidence="7 10" id="KW-0479">Metal-binding</keyword>
<dbReference type="Gene3D" id="3.20.20.60">
    <property type="entry name" value="Phosphoenolpyruvate-binding domains"/>
    <property type="match status" value="1"/>
</dbReference>